<sequence length="272" mass="30754">MLYELADPKGLHMGMFDIDRSLGKGASGHVYLARERKNGFVCALKILNKKQMQRSCMQKQPEPCFDLSTAAQRQDPTYEDTKNLNKRLKWQMESLDRGLTFVPLDLPTAKLFVFVDGSFANNRDMTSQLGFIIILGNEEPIDGHDDAFKLTGNVVHYSSTKSKRVTRSVLASEIYGMVADVDMAYAILSTLAMITKKLNLPIIPTIACTDSYSLCECLVKLGTTQEKRQMIDIMALRQSYERRELYEVRWINGDDNVGHPLFAHPPISPTHK</sequence>
<evidence type="ECO:0000256" key="3">
    <source>
        <dbReference type="ARBA" id="ARBA00022741"/>
    </source>
</evidence>
<evidence type="ECO:0000313" key="9">
    <source>
        <dbReference type="Proteomes" id="UP000007174"/>
    </source>
</evidence>
<dbReference type="GO" id="GO:0004674">
    <property type="term" value="F:protein serine/threonine kinase activity"/>
    <property type="evidence" value="ECO:0007669"/>
    <property type="project" value="UniProtKB-KW"/>
</dbReference>
<dbReference type="Gene3D" id="3.30.200.20">
    <property type="entry name" value="Phosphorylase Kinase, domain 1"/>
    <property type="match status" value="1"/>
</dbReference>
<accession>H1UYF6</accession>
<dbReference type="InterPro" id="IPR030616">
    <property type="entry name" value="Aur-like"/>
</dbReference>
<dbReference type="PANTHER" id="PTHR24350">
    <property type="entry name" value="SERINE/THREONINE-PROTEIN KINASE IAL-RELATED"/>
    <property type="match status" value="1"/>
</dbReference>
<keyword evidence="5 6" id="KW-0067">ATP-binding</keyword>
<keyword evidence="3 6" id="KW-0547">Nucleotide-binding</keyword>
<dbReference type="SUPFAM" id="SSF56112">
    <property type="entry name" value="Protein kinase-like (PK-like)"/>
    <property type="match status" value="1"/>
</dbReference>
<evidence type="ECO:0000256" key="6">
    <source>
        <dbReference type="PIRSR" id="PIRSR630616-2"/>
    </source>
</evidence>
<dbReference type="EMBL" id="CACQ02000609">
    <property type="protein sequence ID" value="CCF33007.1"/>
    <property type="molecule type" value="Genomic_DNA"/>
</dbReference>
<dbReference type="Proteomes" id="UP000007174">
    <property type="component" value="Unassembled WGS sequence"/>
</dbReference>
<keyword evidence="2" id="KW-0808">Transferase</keyword>
<keyword evidence="4 8" id="KW-0418">Kinase</keyword>
<evidence type="ECO:0000256" key="1">
    <source>
        <dbReference type="ARBA" id="ARBA00022527"/>
    </source>
</evidence>
<dbReference type="InterPro" id="IPR011009">
    <property type="entry name" value="Kinase-like_dom_sf"/>
</dbReference>
<proteinExistence type="predicted"/>
<feature type="binding site" evidence="6 7">
    <location>
        <position position="45"/>
    </location>
    <ligand>
        <name>ATP</name>
        <dbReference type="ChEBI" id="CHEBI:30616"/>
    </ligand>
</feature>
<evidence type="ECO:0000256" key="2">
    <source>
        <dbReference type="ARBA" id="ARBA00022679"/>
    </source>
</evidence>
<dbReference type="GO" id="GO:0005524">
    <property type="term" value="F:ATP binding"/>
    <property type="evidence" value="ECO:0007669"/>
    <property type="project" value="UniProtKB-UniRule"/>
</dbReference>
<dbReference type="STRING" id="759273.H1UYF6"/>
<evidence type="ECO:0000256" key="7">
    <source>
        <dbReference type="PROSITE-ProRule" id="PRU10141"/>
    </source>
</evidence>
<dbReference type="InterPro" id="IPR017441">
    <property type="entry name" value="Protein_kinase_ATP_BS"/>
</dbReference>
<dbReference type="AlphaFoldDB" id="H1UYF6"/>
<gene>
    <name evidence="8" type="ORF">CH063_05278</name>
</gene>
<dbReference type="eggNOG" id="KOG0580">
    <property type="taxonomic scope" value="Eukaryota"/>
</dbReference>
<reference evidence="9" key="1">
    <citation type="journal article" date="2012" name="Nat. Genet.">
        <title>Lifestyle transitions in plant pathogenic Colletotrichum fungi deciphered by genome and transcriptome analyses.</title>
        <authorList>
            <person name="O'Connell R.J."/>
            <person name="Thon M.R."/>
            <person name="Hacquard S."/>
            <person name="Amyotte S.G."/>
            <person name="Kleemann J."/>
            <person name="Torres M.F."/>
            <person name="Damm U."/>
            <person name="Buiate E.A."/>
            <person name="Epstein L."/>
            <person name="Alkan N."/>
            <person name="Altmueller J."/>
            <person name="Alvarado-Balderrama L."/>
            <person name="Bauser C.A."/>
            <person name="Becker C."/>
            <person name="Birren B.W."/>
            <person name="Chen Z."/>
            <person name="Choi J."/>
            <person name="Crouch J.A."/>
            <person name="Duvick J.P."/>
            <person name="Farman M.A."/>
            <person name="Gan P."/>
            <person name="Heiman D."/>
            <person name="Henrissat B."/>
            <person name="Howard R.J."/>
            <person name="Kabbage M."/>
            <person name="Koch C."/>
            <person name="Kracher B."/>
            <person name="Kubo Y."/>
            <person name="Law A.D."/>
            <person name="Lebrun M.-H."/>
            <person name="Lee Y.-H."/>
            <person name="Miyara I."/>
            <person name="Moore N."/>
            <person name="Neumann U."/>
            <person name="Nordstroem K."/>
            <person name="Panaccione D.G."/>
            <person name="Panstruga R."/>
            <person name="Place M."/>
            <person name="Proctor R.H."/>
            <person name="Prusky D."/>
            <person name="Rech G."/>
            <person name="Reinhardt R."/>
            <person name="Rollins J.A."/>
            <person name="Rounsley S."/>
            <person name="Schardl C.L."/>
            <person name="Schwartz D.C."/>
            <person name="Shenoy N."/>
            <person name="Shirasu K."/>
            <person name="Sikhakolli U.R."/>
            <person name="Stueber K."/>
            <person name="Sukno S.A."/>
            <person name="Sweigard J.A."/>
            <person name="Takano Y."/>
            <person name="Takahara H."/>
            <person name="Trail F."/>
            <person name="van der Does H.C."/>
            <person name="Voll L.M."/>
            <person name="Will I."/>
            <person name="Young S."/>
            <person name="Zeng Q."/>
            <person name="Zhang J."/>
            <person name="Zhou S."/>
            <person name="Dickman M.B."/>
            <person name="Schulze-Lefert P."/>
            <person name="Ver Loren van Themaat E."/>
            <person name="Ma L.-J."/>
            <person name="Vaillancourt L.J."/>
        </authorList>
    </citation>
    <scope>NUCLEOTIDE SEQUENCE [LARGE SCALE GENOMIC DNA]</scope>
    <source>
        <strain evidence="9">IMI 349063</strain>
    </source>
</reference>
<name>H1UYF6_COLHI</name>
<evidence type="ECO:0000313" key="8">
    <source>
        <dbReference type="EMBL" id="CCF33007.1"/>
    </source>
</evidence>
<evidence type="ECO:0000256" key="5">
    <source>
        <dbReference type="ARBA" id="ARBA00022840"/>
    </source>
</evidence>
<dbReference type="HOGENOM" id="CLU_1023117_0_0_1"/>
<evidence type="ECO:0000256" key="4">
    <source>
        <dbReference type="ARBA" id="ARBA00022777"/>
    </source>
</evidence>
<protein>
    <submittedName>
        <fullName evidence="8">Aurora kinase 2 splicing</fullName>
    </submittedName>
</protein>
<keyword evidence="1" id="KW-0723">Serine/threonine-protein kinase</keyword>
<dbReference type="PROSITE" id="PS00107">
    <property type="entry name" value="PROTEIN_KINASE_ATP"/>
    <property type="match status" value="1"/>
</dbReference>
<dbReference type="VEuPathDB" id="FungiDB:CH63R_14391"/>
<organism evidence="8 9">
    <name type="scientific">Colletotrichum higginsianum (strain IMI 349063)</name>
    <name type="common">Crucifer anthracnose fungus</name>
    <dbReference type="NCBI Taxonomy" id="759273"/>
    <lineage>
        <taxon>Eukaryota</taxon>
        <taxon>Fungi</taxon>
        <taxon>Dikarya</taxon>
        <taxon>Ascomycota</taxon>
        <taxon>Pezizomycotina</taxon>
        <taxon>Sordariomycetes</taxon>
        <taxon>Hypocreomycetidae</taxon>
        <taxon>Glomerellales</taxon>
        <taxon>Glomerellaceae</taxon>
        <taxon>Colletotrichum</taxon>
        <taxon>Colletotrichum destructivum species complex</taxon>
    </lineage>
</organism>